<dbReference type="GO" id="GO:0005634">
    <property type="term" value="C:nucleus"/>
    <property type="evidence" value="ECO:0007669"/>
    <property type="project" value="UniProtKB-SubCell"/>
</dbReference>
<feature type="region of interest" description="Disordered" evidence="13">
    <location>
        <begin position="497"/>
        <end position="552"/>
    </location>
</feature>
<reference evidence="16" key="5">
    <citation type="journal article" date="2021" name="G3 (Bethesda)">
        <title>Aegilops tauschii genome assembly Aet v5.0 features greater sequence contiguity and improved annotation.</title>
        <authorList>
            <person name="Wang L."/>
            <person name="Zhu T."/>
            <person name="Rodriguez J.C."/>
            <person name="Deal K.R."/>
            <person name="Dubcovsky J."/>
            <person name="McGuire P.E."/>
            <person name="Lux T."/>
            <person name="Spannagl M."/>
            <person name="Mayer K.F.X."/>
            <person name="Baldrich P."/>
            <person name="Meyers B.C."/>
            <person name="Huo N."/>
            <person name="Gu Y.Q."/>
            <person name="Zhou H."/>
            <person name="Devos K.M."/>
            <person name="Bennetzen J.L."/>
            <person name="Unver T."/>
            <person name="Budak H."/>
            <person name="Gulick P.J."/>
            <person name="Galiba G."/>
            <person name="Kalapos B."/>
            <person name="Nelson D.R."/>
            <person name="Li P."/>
            <person name="You F.M."/>
            <person name="Luo M.C."/>
            <person name="Dvorak J."/>
        </authorList>
    </citation>
    <scope>NUCLEOTIDE SEQUENCE [LARGE SCALE GENOMIC DNA]</scope>
    <source>
        <strain evidence="16">cv. AL8/78</strain>
    </source>
</reference>
<dbReference type="PROSITE" id="PS50090">
    <property type="entry name" value="MYB_LIKE"/>
    <property type="match status" value="2"/>
</dbReference>
<evidence type="ECO:0000256" key="12">
    <source>
        <dbReference type="ARBA" id="ARBA00078675"/>
    </source>
</evidence>
<organism evidence="16 17">
    <name type="scientific">Aegilops tauschii subsp. strangulata</name>
    <name type="common">Goatgrass</name>
    <dbReference type="NCBI Taxonomy" id="200361"/>
    <lineage>
        <taxon>Eukaryota</taxon>
        <taxon>Viridiplantae</taxon>
        <taxon>Streptophyta</taxon>
        <taxon>Embryophyta</taxon>
        <taxon>Tracheophyta</taxon>
        <taxon>Spermatophyta</taxon>
        <taxon>Magnoliopsida</taxon>
        <taxon>Liliopsida</taxon>
        <taxon>Poales</taxon>
        <taxon>Poaceae</taxon>
        <taxon>BOP clade</taxon>
        <taxon>Pooideae</taxon>
        <taxon>Triticodae</taxon>
        <taxon>Triticeae</taxon>
        <taxon>Triticinae</taxon>
        <taxon>Aegilops</taxon>
    </lineage>
</organism>
<evidence type="ECO:0000256" key="3">
    <source>
        <dbReference type="ARBA" id="ARBA00022737"/>
    </source>
</evidence>
<dbReference type="Gramene" id="AET3Gv20761100.2">
    <property type="protein sequence ID" value="AET3Gv20761100.2"/>
    <property type="gene ID" value="AET3Gv20761100"/>
</dbReference>
<keyword evidence="6" id="KW-0287">Flowering</keyword>
<dbReference type="CDD" id="cd00167">
    <property type="entry name" value="SANT"/>
    <property type="match status" value="2"/>
</dbReference>
<keyword evidence="2" id="KW-0217">Developmental protein</keyword>
<evidence type="ECO:0000256" key="2">
    <source>
        <dbReference type="ARBA" id="ARBA00022473"/>
    </source>
</evidence>
<evidence type="ECO:0000256" key="7">
    <source>
        <dbReference type="ARBA" id="ARBA00023125"/>
    </source>
</evidence>
<feature type="compositionally biased region" description="Gly residues" evidence="13">
    <location>
        <begin position="82"/>
        <end position="94"/>
    </location>
</feature>
<evidence type="ECO:0000313" key="17">
    <source>
        <dbReference type="Proteomes" id="UP000015105"/>
    </source>
</evidence>
<dbReference type="FunFam" id="1.10.10.60:FF:000001">
    <property type="entry name" value="MYB-related transcription factor"/>
    <property type="match status" value="1"/>
</dbReference>
<dbReference type="GO" id="GO:0048653">
    <property type="term" value="P:anther development"/>
    <property type="evidence" value="ECO:0007669"/>
    <property type="project" value="EnsemblPlants"/>
</dbReference>
<proteinExistence type="predicted"/>
<reference evidence="16" key="4">
    <citation type="submission" date="2019-03" db="UniProtKB">
        <authorList>
            <consortium name="EnsemblPlants"/>
        </authorList>
    </citation>
    <scope>IDENTIFICATION</scope>
</reference>
<evidence type="ECO:0000256" key="6">
    <source>
        <dbReference type="ARBA" id="ARBA00023089"/>
    </source>
</evidence>
<feature type="compositionally biased region" description="Polar residues" evidence="13">
    <location>
        <begin position="511"/>
        <end position="523"/>
    </location>
</feature>
<dbReference type="InterPro" id="IPR001005">
    <property type="entry name" value="SANT/Myb"/>
</dbReference>
<dbReference type="GO" id="GO:0009555">
    <property type="term" value="P:pollen development"/>
    <property type="evidence" value="ECO:0007669"/>
    <property type="project" value="EnsemblPlants"/>
</dbReference>
<evidence type="ECO:0000259" key="14">
    <source>
        <dbReference type="PROSITE" id="PS50090"/>
    </source>
</evidence>
<name>A0A453FRU6_AEGTS</name>
<feature type="region of interest" description="Disordered" evidence="13">
    <location>
        <begin position="441"/>
        <end position="462"/>
    </location>
</feature>
<feature type="region of interest" description="Disordered" evidence="13">
    <location>
        <begin position="1"/>
        <end position="101"/>
    </location>
</feature>
<keyword evidence="10" id="KW-0539">Nucleus</keyword>
<evidence type="ECO:0000256" key="9">
    <source>
        <dbReference type="ARBA" id="ARBA00023163"/>
    </source>
</evidence>
<comment type="subcellular location">
    <subcellularLocation>
        <location evidence="1">Nucleus</location>
    </subcellularLocation>
</comment>
<dbReference type="AlphaFoldDB" id="A0A453FRU6"/>
<evidence type="ECO:0000256" key="11">
    <source>
        <dbReference type="ARBA" id="ARBA00071221"/>
    </source>
</evidence>
<protein>
    <recommendedName>
        <fullName evidence="11">Transcription factor GAMYB</fullName>
    </recommendedName>
    <alternativeName>
        <fullName evidence="12">OsGAMyb</fullName>
    </alternativeName>
</protein>
<keyword evidence="5" id="KW-0805">Transcription regulation</keyword>
<dbReference type="EnsemblPlants" id="AET3Gv20761100.2">
    <property type="protein sequence ID" value="AET3Gv20761100.2"/>
    <property type="gene ID" value="AET3Gv20761100"/>
</dbReference>
<evidence type="ECO:0000256" key="4">
    <source>
        <dbReference type="ARBA" id="ARBA00022782"/>
    </source>
</evidence>
<feature type="domain" description="HTH myb-type" evidence="15">
    <location>
        <begin position="93"/>
        <end position="145"/>
    </location>
</feature>
<feature type="compositionally biased region" description="Low complexity" evidence="13">
    <location>
        <begin position="450"/>
        <end position="462"/>
    </location>
</feature>
<dbReference type="PANTHER" id="PTHR47995">
    <property type="entry name" value="TRANSCRIPTION FACTOR MYB33-RELATED"/>
    <property type="match status" value="1"/>
</dbReference>
<keyword evidence="7" id="KW-0238">DNA-binding</keyword>
<evidence type="ECO:0000259" key="15">
    <source>
        <dbReference type="PROSITE" id="PS51294"/>
    </source>
</evidence>
<dbReference type="FunFam" id="1.10.10.60:FF:000119">
    <property type="entry name" value="Transcription factor GAMYB"/>
    <property type="match status" value="1"/>
</dbReference>
<dbReference type="GO" id="GO:0030154">
    <property type="term" value="P:cell differentiation"/>
    <property type="evidence" value="ECO:0007669"/>
    <property type="project" value="UniProtKB-KW"/>
</dbReference>
<reference evidence="16" key="3">
    <citation type="journal article" date="2017" name="Nature">
        <title>Genome sequence of the progenitor of the wheat D genome Aegilops tauschii.</title>
        <authorList>
            <person name="Luo M.C."/>
            <person name="Gu Y.Q."/>
            <person name="Puiu D."/>
            <person name="Wang H."/>
            <person name="Twardziok S.O."/>
            <person name="Deal K.R."/>
            <person name="Huo N."/>
            <person name="Zhu T."/>
            <person name="Wang L."/>
            <person name="Wang Y."/>
            <person name="McGuire P.E."/>
            <person name="Liu S."/>
            <person name="Long H."/>
            <person name="Ramasamy R.K."/>
            <person name="Rodriguez J.C."/>
            <person name="Van S.L."/>
            <person name="Yuan L."/>
            <person name="Wang Z."/>
            <person name="Xia Z."/>
            <person name="Xiao L."/>
            <person name="Anderson O.D."/>
            <person name="Ouyang S."/>
            <person name="Liang Y."/>
            <person name="Zimin A.V."/>
            <person name="Pertea G."/>
            <person name="Qi P."/>
            <person name="Bennetzen J.L."/>
            <person name="Dai X."/>
            <person name="Dawson M.W."/>
            <person name="Muller H.G."/>
            <person name="Kugler K."/>
            <person name="Rivarola-Duarte L."/>
            <person name="Spannagl M."/>
            <person name="Mayer K.F.X."/>
            <person name="Lu F.H."/>
            <person name="Bevan M.W."/>
            <person name="Leroy P."/>
            <person name="Li P."/>
            <person name="You F.M."/>
            <person name="Sun Q."/>
            <person name="Liu Z."/>
            <person name="Lyons E."/>
            <person name="Wicker T."/>
            <person name="Salzberg S.L."/>
            <person name="Devos K.M."/>
            <person name="Dvorak J."/>
        </authorList>
    </citation>
    <scope>NUCLEOTIDE SEQUENCE [LARGE SCALE GENOMIC DNA]</scope>
    <source>
        <strain evidence="16">cv. AL8/78</strain>
    </source>
</reference>
<accession>A0A453FRU6</accession>
<evidence type="ECO:0000256" key="10">
    <source>
        <dbReference type="ARBA" id="ARBA00023242"/>
    </source>
</evidence>
<feature type="domain" description="Myb-like" evidence="14">
    <location>
        <begin position="146"/>
        <end position="196"/>
    </location>
</feature>
<dbReference type="Gene3D" id="1.10.10.60">
    <property type="entry name" value="Homeodomain-like"/>
    <property type="match status" value="2"/>
</dbReference>
<evidence type="ECO:0000256" key="1">
    <source>
        <dbReference type="ARBA" id="ARBA00004123"/>
    </source>
</evidence>
<sequence>DPPLFPLPRRSPDPPSPARRRAGRRCCSSAPPQLSRRARADRPAGGEIRPGHDGEMYRVKSESDCEMMHQEDQMDSPVGDDGSSGGSPHRGGGPPLKKGPWTSAEDAILVDYVKKHGEGNWNAVQKNTGLFRCGKSCRLRWANHLRPNLKKGAFTPEEERLIIQLHSKMGNKWARMAAHLPGRTDNEIKNYWNTRIKRCQRAGLPIYPASVCNQSSNEDQQGSSDFNCGENLSSDLLNGNGLYLPDFTCDNFIANSEALSYAPQLSAVSISSLLGQSFASKNCGFMGQVNQAGMLKQPDPLLPGLSDTINGALSSVDQFSNDSENLKKALGFDYLHEANSSSKIIAPFGGALTGSHAFLNGTFSTSRTINGPLKMELPSLQDTESDPNSWLKYTVAPAMQPTELVDPYLQSPTATPSVKSECVSPRNSGLLEELLHEAQGLRSGKNQQLSVRSSSSSVSTPCDTTVVSPEFDLCQDYWDEPLNEYAPFSGNSLTGSTAPVSAASPDGFQLSKISPAQSPSLGSGEQAMEPAYEPGAGDTSSHPENFRPDALFSGNTTDSSVFNNAIAMLLSNDMNTDCKPVFGDGIVFDTSSWSNMPHACQMSEEFK</sequence>
<evidence type="ECO:0000256" key="8">
    <source>
        <dbReference type="ARBA" id="ARBA00023159"/>
    </source>
</evidence>
<keyword evidence="8" id="KW-0010">Activator</keyword>
<keyword evidence="4" id="KW-0221">Differentiation</keyword>
<dbReference type="SUPFAM" id="SSF46689">
    <property type="entry name" value="Homeodomain-like"/>
    <property type="match status" value="1"/>
</dbReference>
<keyword evidence="9" id="KW-0804">Transcription</keyword>
<dbReference type="GO" id="GO:0003677">
    <property type="term" value="F:DNA binding"/>
    <property type="evidence" value="ECO:0007669"/>
    <property type="project" value="UniProtKB-KW"/>
</dbReference>
<dbReference type="SMART" id="SM00717">
    <property type="entry name" value="SANT"/>
    <property type="match status" value="2"/>
</dbReference>
<dbReference type="Proteomes" id="UP000015105">
    <property type="component" value="Chromosome 3D"/>
</dbReference>
<dbReference type="PANTHER" id="PTHR47995:SF18">
    <property type="entry name" value="TRANSCRIPTION FACTOR MYB65"/>
    <property type="match status" value="1"/>
</dbReference>
<dbReference type="InterPro" id="IPR017930">
    <property type="entry name" value="Myb_dom"/>
</dbReference>
<reference evidence="17" key="1">
    <citation type="journal article" date="2014" name="Science">
        <title>Ancient hybridizations among the ancestral genomes of bread wheat.</title>
        <authorList>
            <consortium name="International Wheat Genome Sequencing Consortium,"/>
            <person name="Marcussen T."/>
            <person name="Sandve S.R."/>
            <person name="Heier L."/>
            <person name="Spannagl M."/>
            <person name="Pfeifer M."/>
            <person name="Jakobsen K.S."/>
            <person name="Wulff B.B."/>
            <person name="Steuernagel B."/>
            <person name="Mayer K.F."/>
            <person name="Olsen O.A."/>
        </authorList>
    </citation>
    <scope>NUCLEOTIDE SEQUENCE [LARGE SCALE GENOMIC DNA]</scope>
    <source>
        <strain evidence="17">cv. AL8/78</strain>
    </source>
</reference>
<reference evidence="17" key="2">
    <citation type="journal article" date="2017" name="Nat. Plants">
        <title>The Aegilops tauschii genome reveals multiple impacts of transposons.</title>
        <authorList>
            <person name="Zhao G."/>
            <person name="Zou C."/>
            <person name="Li K."/>
            <person name="Wang K."/>
            <person name="Li T."/>
            <person name="Gao L."/>
            <person name="Zhang X."/>
            <person name="Wang H."/>
            <person name="Yang Z."/>
            <person name="Liu X."/>
            <person name="Jiang W."/>
            <person name="Mao L."/>
            <person name="Kong X."/>
            <person name="Jiao Y."/>
            <person name="Jia J."/>
        </authorList>
    </citation>
    <scope>NUCLEOTIDE SEQUENCE [LARGE SCALE GENOMIC DNA]</scope>
    <source>
        <strain evidence="17">cv. AL8/78</strain>
    </source>
</reference>
<evidence type="ECO:0000256" key="5">
    <source>
        <dbReference type="ARBA" id="ARBA00023015"/>
    </source>
</evidence>
<dbReference type="PROSITE" id="PS51294">
    <property type="entry name" value="HTH_MYB"/>
    <property type="match status" value="2"/>
</dbReference>
<keyword evidence="17" id="KW-1185">Reference proteome</keyword>
<keyword evidence="3" id="KW-0677">Repeat</keyword>
<feature type="compositionally biased region" description="Basic and acidic residues" evidence="13">
    <location>
        <begin position="38"/>
        <end position="72"/>
    </location>
</feature>
<dbReference type="Pfam" id="PF00249">
    <property type="entry name" value="Myb_DNA-binding"/>
    <property type="match status" value="2"/>
</dbReference>
<dbReference type="STRING" id="200361.A0A453FRU6"/>
<feature type="domain" description="HTH myb-type" evidence="15">
    <location>
        <begin position="146"/>
        <end position="200"/>
    </location>
</feature>
<evidence type="ECO:0000313" key="16">
    <source>
        <dbReference type="EnsemblPlants" id="AET3Gv20761100.2"/>
    </source>
</evidence>
<feature type="domain" description="Myb-like" evidence="14">
    <location>
        <begin position="93"/>
        <end position="145"/>
    </location>
</feature>
<evidence type="ECO:0000256" key="13">
    <source>
        <dbReference type="SAM" id="MobiDB-lite"/>
    </source>
</evidence>
<dbReference type="InterPro" id="IPR009057">
    <property type="entry name" value="Homeodomain-like_sf"/>
</dbReference>